<evidence type="ECO:0000313" key="8">
    <source>
        <dbReference type="EMBL" id="SEN77019.1"/>
    </source>
</evidence>
<keyword evidence="9" id="KW-1185">Reference proteome</keyword>
<dbReference type="GO" id="GO:0046872">
    <property type="term" value="F:metal ion binding"/>
    <property type="evidence" value="ECO:0007669"/>
    <property type="project" value="UniProtKB-KW"/>
</dbReference>
<dbReference type="PRINTS" id="PR00604">
    <property type="entry name" value="CYTCHRMECIAB"/>
</dbReference>
<evidence type="ECO:0000256" key="6">
    <source>
        <dbReference type="PROSITE-ProRule" id="PRU00433"/>
    </source>
</evidence>
<dbReference type="SUPFAM" id="SSF46626">
    <property type="entry name" value="Cytochrome c"/>
    <property type="match status" value="1"/>
</dbReference>
<feature type="domain" description="Cytochrome c" evidence="7">
    <location>
        <begin position="72"/>
        <end position="172"/>
    </location>
</feature>
<dbReference type="RefSeq" id="WP_091845980.1">
    <property type="nucleotide sequence ID" value="NZ_FOCM01000006.1"/>
</dbReference>
<evidence type="ECO:0000256" key="3">
    <source>
        <dbReference type="ARBA" id="ARBA00022723"/>
    </source>
</evidence>
<organism evidence="8 9">
    <name type="scientific">Palleronia pelagia</name>
    <dbReference type="NCBI Taxonomy" id="387096"/>
    <lineage>
        <taxon>Bacteria</taxon>
        <taxon>Pseudomonadati</taxon>
        <taxon>Pseudomonadota</taxon>
        <taxon>Alphaproteobacteria</taxon>
        <taxon>Rhodobacterales</taxon>
        <taxon>Roseobacteraceae</taxon>
        <taxon>Palleronia</taxon>
    </lineage>
</organism>
<dbReference type="InterPro" id="IPR009056">
    <property type="entry name" value="Cyt_c-like_dom"/>
</dbReference>
<proteinExistence type="predicted"/>
<dbReference type="GO" id="GO:0009055">
    <property type="term" value="F:electron transfer activity"/>
    <property type="evidence" value="ECO:0007669"/>
    <property type="project" value="InterPro"/>
</dbReference>
<dbReference type="AlphaFoldDB" id="A0A1H8J8L4"/>
<keyword evidence="4" id="KW-0249">Electron transport</keyword>
<keyword evidence="3 6" id="KW-0479">Metal-binding</keyword>
<keyword evidence="5 6" id="KW-0408">Iron</keyword>
<evidence type="ECO:0000256" key="5">
    <source>
        <dbReference type="ARBA" id="ARBA00023004"/>
    </source>
</evidence>
<evidence type="ECO:0000256" key="2">
    <source>
        <dbReference type="ARBA" id="ARBA00022617"/>
    </source>
</evidence>
<evidence type="ECO:0000259" key="7">
    <source>
        <dbReference type="PROSITE" id="PS51007"/>
    </source>
</evidence>
<dbReference type="InterPro" id="IPR002327">
    <property type="entry name" value="Cyt_c_1A/1B"/>
</dbReference>
<dbReference type="OrthoDB" id="9805828at2"/>
<keyword evidence="2 6" id="KW-0349">Heme</keyword>
<dbReference type="InterPro" id="IPR036909">
    <property type="entry name" value="Cyt_c-like_dom_sf"/>
</dbReference>
<evidence type="ECO:0000256" key="4">
    <source>
        <dbReference type="ARBA" id="ARBA00022982"/>
    </source>
</evidence>
<dbReference type="PROSITE" id="PS51007">
    <property type="entry name" value="CYTC"/>
    <property type="match status" value="1"/>
</dbReference>
<accession>A0A1H8J8L4</accession>
<dbReference type="EMBL" id="FOCM01000006">
    <property type="protein sequence ID" value="SEN77019.1"/>
    <property type="molecule type" value="Genomic_DNA"/>
</dbReference>
<keyword evidence="1" id="KW-0813">Transport</keyword>
<dbReference type="Gene3D" id="1.10.760.10">
    <property type="entry name" value="Cytochrome c-like domain"/>
    <property type="match status" value="1"/>
</dbReference>
<dbReference type="GO" id="GO:0020037">
    <property type="term" value="F:heme binding"/>
    <property type="evidence" value="ECO:0007669"/>
    <property type="project" value="InterPro"/>
</dbReference>
<dbReference type="Proteomes" id="UP000199372">
    <property type="component" value="Unassembled WGS sequence"/>
</dbReference>
<dbReference type="PANTHER" id="PTHR11961">
    <property type="entry name" value="CYTOCHROME C"/>
    <property type="match status" value="1"/>
</dbReference>
<sequence>MFDTMTLTKIVGGFCGALLVFLLGAWAAEGIYHVGGGHGDEEQAYSIEVPETGGEEVEEEEGPTFEEAFEVADAGAGERVFGKCRACHQLEDGANAVGPYLYGVVGREIGVADGYSAYSGALSEQADVWTPENLNAFLEDPRGWAPGTSMSFNGLPSVEERANLIAYLDQTDG</sequence>
<gene>
    <name evidence="8" type="ORF">SAMN04488011_106115</name>
</gene>
<evidence type="ECO:0000313" key="9">
    <source>
        <dbReference type="Proteomes" id="UP000199372"/>
    </source>
</evidence>
<dbReference type="Pfam" id="PF00034">
    <property type="entry name" value="Cytochrom_C"/>
    <property type="match status" value="1"/>
</dbReference>
<reference evidence="9" key="1">
    <citation type="submission" date="2016-10" db="EMBL/GenBank/DDBJ databases">
        <authorList>
            <person name="Varghese N."/>
            <person name="Submissions S."/>
        </authorList>
    </citation>
    <scope>NUCLEOTIDE SEQUENCE [LARGE SCALE GENOMIC DNA]</scope>
    <source>
        <strain evidence="9">DSM 26893</strain>
    </source>
</reference>
<name>A0A1H8J8L4_9RHOB</name>
<evidence type="ECO:0000256" key="1">
    <source>
        <dbReference type="ARBA" id="ARBA00022448"/>
    </source>
</evidence>
<protein>
    <submittedName>
        <fullName evidence="8">Cytochrome c</fullName>
    </submittedName>
</protein>